<evidence type="ECO:0000256" key="1">
    <source>
        <dbReference type="ARBA" id="ARBA00006817"/>
    </source>
</evidence>
<reference evidence="3 4" key="1">
    <citation type="submission" date="2019-08" db="EMBL/GenBank/DDBJ databases">
        <title>Actinomadura sp. nov. CYP1-5 isolated from mountain soil.</title>
        <authorList>
            <person name="Songsumanus A."/>
            <person name="Kuncharoen N."/>
            <person name="Kudo T."/>
            <person name="Yuki M."/>
            <person name="Igarashi Y."/>
            <person name="Tanasupawat S."/>
        </authorList>
    </citation>
    <scope>NUCLEOTIDE SEQUENCE [LARGE SCALE GENOMIC DNA]</scope>
    <source>
        <strain evidence="3 4">GKU157</strain>
    </source>
</reference>
<dbReference type="SUPFAM" id="SSF55961">
    <property type="entry name" value="Bet v1-like"/>
    <property type="match status" value="1"/>
</dbReference>
<evidence type="ECO:0000313" key="4">
    <source>
        <dbReference type="Proteomes" id="UP000322634"/>
    </source>
</evidence>
<dbReference type="Proteomes" id="UP000322634">
    <property type="component" value="Unassembled WGS sequence"/>
</dbReference>
<dbReference type="Pfam" id="PF08327">
    <property type="entry name" value="AHSA1"/>
    <property type="match status" value="1"/>
</dbReference>
<dbReference type="OrthoDB" id="9803476at2"/>
<evidence type="ECO:0000313" key="3">
    <source>
        <dbReference type="EMBL" id="TYC14556.1"/>
    </source>
</evidence>
<accession>A0A5D0UA04</accession>
<comment type="caution">
    <text evidence="3">The sequence shown here is derived from an EMBL/GenBank/DDBJ whole genome shotgun (WGS) entry which is preliminary data.</text>
</comment>
<gene>
    <name evidence="3" type="ORF">FXF65_17070</name>
</gene>
<protein>
    <submittedName>
        <fullName evidence="3">Polyketide cyclase</fullName>
    </submittedName>
</protein>
<feature type="domain" description="Activator of Hsp90 ATPase homologue 1/2-like C-terminal" evidence="2">
    <location>
        <begin position="14"/>
        <end position="146"/>
    </location>
</feature>
<organism evidence="3 4">
    <name type="scientific">Actinomadura syzygii</name>
    <dbReference type="NCBI Taxonomy" id="1427538"/>
    <lineage>
        <taxon>Bacteria</taxon>
        <taxon>Bacillati</taxon>
        <taxon>Actinomycetota</taxon>
        <taxon>Actinomycetes</taxon>
        <taxon>Streptosporangiales</taxon>
        <taxon>Thermomonosporaceae</taxon>
        <taxon>Actinomadura</taxon>
    </lineage>
</organism>
<dbReference type="RefSeq" id="WP_148350946.1">
    <property type="nucleotide sequence ID" value="NZ_JBHSBF010000036.1"/>
</dbReference>
<dbReference type="Gene3D" id="3.30.530.20">
    <property type="match status" value="1"/>
</dbReference>
<comment type="similarity">
    <text evidence="1">Belongs to the AHA1 family.</text>
</comment>
<keyword evidence="4" id="KW-1185">Reference proteome</keyword>
<evidence type="ECO:0000259" key="2">
    <source>
        <dbReference type="Pfam" id="PF08327"/>
    </source>
</evidence>
<sequence length="153" mass="17184">MEYGSIVREIHIEAPPDVVYEVITKPEHVAQWWGFEASFPAVPGGDGRMARQRRDGAGTLVVPIHVVEADAPRRFVFRWVHPEGQQSTPQNSLLVTFELMPANGGTLLRLTEVGFREIGWEAAQLEAHYRSHRVGWDEHLSNLTAYTAGLVRS</sequence>
<name>A0A5D0UA04_9ACTN</name>
<dbReference type="InterPro" id="IPR013538">
    <property type="entry name" value="ASHA1/2-like_C"/>
</dbReference>
<dbReference type="AlphaFoldDB" id="A0A5D0UA04"/>
<proteinExistence type="inferred from homology"/>
<dbReference type="EMBL" id="VSFF01000006">
    <property type="protein sequence ID" value="TYC14556.1"/>
    <property type="molecule type" value="Genomic_DNA"/>
</dbReference>
<dbReference type="InterPro" id="IPR023393">
    <property type="entry name" value="START-like_dom_sf"/>
</dbReference>